<gene>
    <name evidence="1" type="ORF">GXY80_14575</name>
</gene>
<organism evidence="1 2">
    <name type="scientific">Syntrophorhabdus aromaticivorans</name>
    <dbReference type="NCBI Taxonomy" id="328301"/>
    <lineage>
        <taxon>Bacteria</taxon>
        <taxon>Pseudomonadati</taxon>
        <taxon>Thermodesulfobacteriota</taxon>
        <taxon>Syntrophorhabdia</taxon>
        <taxon>Syntrophorhabdales</taxon>
        <taxon>Syntrophorhabdaceae</taxon>
        <taxon>Syntrophorhabdus</taxon>
    </lineage>
</organism>
<dbReference type="AlphaFoldDB" id="A0A971M7K1"/>
<proteinExistence type="predicted"/>
<accession>A0A971M7K1</accession>
<dbReference type="EMBL" id="JAAYEE010000282">
    <property type="protein sequence ID" value="NLW36681.1"/>
    <property type="molecule type" value="Genomic_DNA"/>
</dbReference>
<comment type="caution">
    <text evidence="1">The sequence shown here is derived from an EMBL/GenBank/DDBJ whole genome shotgun (WGS) entry which is preliminary data.</text>
</comment>
<reference evidence="1" key="2">
    <citation type="submission" date="2020-01" db="EMBL/GenBank/DDBJ databases">
        <authorList>
            <person name="Campanaro S."/>
        </authorList>
    </citation>
    <scope>NUCLEOTIDE SEQUENCE</scope>
    <source>
        <strain evidence="1">AS06rmzACSIP_7</strain>
    </source>
</reference>
<evidence type="ECO:0000313" key="2">
    <source>
        <dbReference type="Proteomes" id="UP000777265"/>
    </source>
</evidence>
<evidence type="ECO:0000313" key="1">
    <source>
        <dbReference type="EMBL" id="NLW36681.1"/>
    </source>
</evidence>
<name>A0A971M7K1_9BACT</name>
<protein>
    <submittedName>
        <fullName evidence="1">Uncharacterized protein</fullName>
    </submittedName>
</protein>
<sequence>MSKYEYIPKSLPGGWVMEVRKGSSCKGNIRKNRVTGRYQFYRGAYNVIRPMLEELDLESLKESIEKSNL</sequence>
<dbReference type="Proteomes" id="UP000777265">
    <property type="component" value="Unassembled WGS sequence"/>
</dbReference>
<reference evidence="1" key="1">
    <citation type="journal article" date="2020" name="Biotechnol. Biofuels">
        <title>New insights from the biogas microbiome by comprehensive genome-resolved metagenomics of nearly 1600 species originating from multiple anaerobic digesters.</title>
        <authorList>
            <person name="Campanaro S."/>
            <person name="Treu L."/>
            <person name="Rodriguez-R L.M."/>
            <person name="Kovalovszki A."/>
            <person name="Ziels R.M."/>
            <person name="Maus I."/>
            <person name="Zhu X."/>
            <person name="Kougias P.G."/>
            <person name="Basile A."/>
            <person name="Luo G."/>
            <person name="Schluter A."/>
            <person name="Konstantinidis K.T."/>
            <person name="Angelidaki I."/>
        </authorList>
    </citation>
    <scope>NUCLEOTIDE SEQUENCE</scope>
    <source>
        <strain evidence="1">AS06rmzACSIP_7</strain>
    </source>
</reference>